<keyword evidence="2" id="KW-1185">Reference proteome</keyword>
<dbReference type="Proteomes" id="UP000887226">
    <property type="component" value="Unassembled WGS sequence"/>
</dbReference>
<evidence type="ECO:0000313" key="1">
    <source>
        <dbReference type="EMBL" id="KAG9246223.1"/>
    </source>
</evidence>
<gene>
    <name evidence="1" type="ORF">BJ878DRAFT_300340</name>
</gene>
<dbReference type="AlphaFoldDB" id="A0A9P8CGG3"/>
<dbReference type="EMBL" id="MU253812">
    <property type="protein sequence ID" value="KAG9246223.1"/>
    <property type="molecule type" value="Genomic_DNA"/>
</dbReference>
<sequence>MCCVPGSDCAHVDGNPESTTSSSSSLDNLLDPAQLIQSNVVYKFCLRTPSSTKHVTGPRVLPIFQRVVSDTFASAFLPEAPTNEAPAFKADEAIVLDDQPYIDDVLLKAGGLRKVSRKRSLVDYFTSNGVPLFEAALQTTPSLPTKKRRCEEVSYWFTTTFEPLTRKERDHALGSNIDSKRIWSDASTEVDPLFGASLHKVRANDLLLEYKTDASKWEYIDSGSNLSFNEPSD</sequence>
<name>A0A9P8CGG3_9HELO</name>
<proteinExistence type="predicted"/>
<protein>
    <submittedName>
        <fullName evidence="1">Uncharacterized protein</fullName>
    </submittedName>
</protein>
<reference evidence="1" key="1">
    <citation type="journal article" date="2021" name="IMA Fungus">
        <title>Genomic characterization of three marine fungi, including Emericellopsis atlantica sp. nov. with signatures of a generalist lifestyle and marine biomass degradation.</title>
        <authorList>
            <person name="Hagestad O.C."/>
            <person name="Hou L."/>
            <person name="Andersen J.H."/>
            <person name="Hansen E.H."/>
            <person name="Altermark B."/>
            <person name="Li C."/>
            <person name="Kuhnert E."/>
            <person name="Cox R.J."/>
            <person name="Crous P.W."/>
            <person name="Spatafora J.W."/>
            <person name="Lail K."/>
            <person name="Amirebrahimi M."/>
            <person name="Lipzen A."/>
            <person name="Pangilinan J."/>
            <person name="Andreopoulos W."/>
            <person name="Hayes R.D."/>
            <person name="Ng V."/>
            <person name="Grigoriev I.V."/>
            <person name="Jackson S.A."/>
            <person name="Sutton T.D.S."/>
            <person name="Dobson A.D.W."/>
            <person name="Rama T."/>
        </authorList>
    </citation>
    <scope>NUCLEOTIDE SEQUENCE</scope>
    <source>
        <strain evidence="1">TRa3180A</strain>
    </source>
</reference>
<comment type="caution">
    <text evidence="1">The sequence shown here is derived from an EMBL/GenBank/DDBJ whole genome shotgun (WGS) entry which is preliminary data.</text>
</comment>
<accession>A0A9P8CGG3</accession>
<evidence type="ECO:0000313" key="2">
    <source>
        <dbReference type="Proteomes" id="UP000887226"/>
    </source>
</evidence>
<organism evidence="1 2">
    <name type="scientific">Calycina marina</name>
    <dbReference type="NCBI Taxonomy" id="1763456"/>
    <lineage>
        <taxon>Eukaryota</taxon>
        <taxon>Fungi</taxon>
        <taxon>Dikarya</taxon>
        <taxon>Ascomycota</taxon>
        <taxon>Pezizomycotina</taxon>
        <taxon>Leotiomycetes</taxon>
        <taxon>Helotiales</taxon>
        <taxon>Pezizellaceae</taxon>
        <taxon>Calycina</taxon>
    </lineage>
</organism>